<sequence length="321" mass="32729">MATVLLCATTAAALAGAASPLASLQNLLLLAAAAAALTPGGAALSAVLLAAGSADWWPGAVLLAVPVSMLAAQRAQQPGSRPSRARTPQQAPLKQLAAYWVLLATTLAALLQLARLLPPPAGAQLSALLGLGGWQPFVPPLQQSSGSSDPLAWAFPQFRPFFQYVLAVLPAATMLPLALRFPGRPDLLLAAGALLRCILHPQPRLAMAALWAALLPLGRQHLGGGTVVAWFGLGLGAALLLTSDVMQLWLGSGGGNANFVYGMNLLWGGLQVLLLLRLLRGAARAEAQPSGGSKGEATAAGRQRQAAATDAAVEASGQKAD</sequence>
<keyword evidence="8 10" id="KW-0472">Membrane</keyword>
<dbReference type="EMBL" id="JADXDR010000068">
    <property type="protein sequence ID" value="KAI7841104.1"/>
    <property type="molecule type" value="Genomic_DNA"/>
</dbReference>
<comment type="caution">
    <text evidence="12">The sequence shown here is derived from an EMBL/GenBank/DDBJ whole genome shotgun (WGS) entry which is preliminary data.</text>
</comment>
<evidence type="ECO:0000256" key="7">
    <source>
        <dbReference type="ARBA" id="ARBA00022989"/>
    </source>
</evidence>
<evidence type="ECO:0000256" key="3">
    <source>
        <dbReference type="ARBA" id="ARBA00010026"/>
    </source>
</evidence>
<evidence type="ECO:0000256" key="9">
    <source>
        <dbReference type="SAM" id="MobiDB-lite"/>
    </source>
</evidence>
<dbReference type="PANTHER" id="PTHR13121">
    <property type="entry name" value="GPI TRANSAMIDASE COMPONENT PIG-U"/>
    <property type="match status" value="1"/>
</dbReference>
<keyword evidence="11" id="KW-0732">Signal</keyword>
<evidence type="ECO:0000256" key="10">
    <source>
        <dbReference type="SAM" id="Phobius"/>
    </source>
</evidence>
<gene>
    <name evidence="12" type="ORF">COHA_005329</name>
</gene>
<feature type="transmembrane region" description="Helical" evidence="10">
    <location>
        <begin position="261"/>
        <end position="279"/>
    </location>
</feature>
<dbReference type="Pfam" id="PF06728">
    <property type="entry name" value="PIG-U"/>
    <property type="match status" value="1"/>
</dbReference>
<name>A0AAD5DRH7_9CHLO</name>
<dbReference type="InterPro" id="IPR009600">
    <property type="entry name" value="PIG-U"/>
</dbReference>
<dbReference type="PANTHER" id="PTHR13121:SF0">
    <property type="entry name" value="PHOSPHATIDYLINOSITOL GLYCAN ANCHOR BIOSYNTHESIS CLASS U PROTEIN"/>
    <property type="match status" value="1"/>
</dbReference>
<keyword evidence="6" id="KW-0256">Endoplasmic reticulum</keyword>
<comment type="subcellular location">
    <subcellularLocation>
        <location evidence="1">Endoplasmic reticulum membrane</location>
        <topology evidence="1">Multi-pass membrane protein</topology>
    </subcellularLocation>
</comment>
<evidence type="ECO:0000313" key="13">
    <source>
        <dbReference type="Proteomes" id="UP001205105"/>
    </source>
</evidence>
<evidence type="ECO:0008006" key="14">
    <source>
        <dbReference type="Google" id="ProtNLM"/>
    </source>
</evidence>
<accession>A0AAD5DRH7</accession>
<proteinExistence type="inferred from homology"/>
<keyword evidence="5 10" id="KW-0812">Transmembrane</keyword>
<evidence type="ECO:0000256" key="6">
    <source>
        <dbReference type="ARBA" id="ARBA00022824"/>
    </source>
</evidence>
<evidence type="ECO:0000256" key="1">
    <source>
        <dbReference type="ARBA" id="ARBA00004477"/>
    </source>
</evidence>
<evidence type="ECO:0000256" key="8">
    <source>
        <dbReference type="ARBA" id="ARBA00023136"/>
    </source>
</evidence>
<feature type="region of interest" description="Disordered" evidence="9">
    <location>
        <begin position="286"/>
        <end position="321"/>
    </location>
</feature>
<dbReference type="GO" id="GO:0006506">
    <property type="term" value="P:GPI anchor biosynthetic process"/>
    <property type="evidence" value="ECO:0007669"/>
    <property type="project" value="UniProtKB-KW"/>
</dbReference>
<dbReference type="GO" id="GO:0042765">
    <property type="term" value="C:GPI-anchor transamidase complex"/>
    <property type="evidence" value="ECO:0007669"/>
    <property type="project" value="InterPro"/>
</dbReference>
<keyword evidence="4" id="KW-0337">GPI-anchor biosynthesis</keyword>
<feature type="transmembrane region" description="Helical" evidence="10">
    <location>
        <begin position="161"/>
        <end position="179"/>
    </location>
</feature>
<evidence type="ECO:0000256" key="5">
    <source>
        <dbReference type="ARBA" id="ARBA00022692"/>
    </source>
</evidence>
<comment type="pathway">
    <text evidence="2">Glycolipid biosynthesis; glycosylphosphatidylinositol-anchor biosynthesis.</text>
</comment>
<evidence type="ECO:0000256" key="2">
    <source>
        <dbReference type="ARBA" id="ARBA00004687"/>
    </source>
</evidence>
<dbReference type="AlphaFoldDB" id="A0AAD5DRH7"/>
<keyword evidence="13" id="KW-1185">Reference proteome</keyword>
<evidence type="ECO:0000256" key="11">
    <source>
        <dbReference type="SAM" id="SignalP"/>
    </source>
</evidence>
<feature type="compositionally biased region" description="Low complexity" evidence="9">
    <location>
        <begin position="295"/>
        <end position="315"/>
    </location>
</feature>
<protein>
    <recommendedName>
        <fullName evidence="14">GPI transamidase subunit PIG-U</fullName>
    </recommendedName>
</protein>
<feature type="chain" id="PRO_5042286102" description="GPI transamidase subunit PIG-U" evidence="11">
    <location>
        <begin position="18"/>
        <end position="321"/>
    </location>
</feature>
<organism evidence="12 13">
    <name type="scientific">Chlorella ohadii</name>
    <dbReference type="NCBI Taxonomy" id="2649997"/>
    <lineage>
        <taxon>Eukaryota</taxon>
        <taxon>Viridiplantae</taxon>
        <taxon>Chlorophyta</taxon>
        <taxon>core chlorophytes</taxon>
        <taxon>Trebouxiophyceae</taxon>
        <taxon>Chlorellales</taxon>
        <taxon>Chlorellaceae</taxon>
        <taxon>Chlorella clade</taxon>
        <taxon>Chlorella</taxon>
    </lineage>
</organism>
<evidence type="ECO:0000256" key="4">
    <source>
        <dbReference type="ARBA" id="ARBA00022502"/>
    </source>
</evidence>
<keyword evidence="7 10" id="KW-1133">Transmembrane helix</keyword>
<dbReference type="Proteomes" id="UP001205105">
    <property type="component" value="Unassembled WGS sequence"/>
</dbReference>
<evidence type="ECO:0000313" key="12">
    <source>
        <dbReference type="EMBL" id="KAI7841104.1"/>
    </source>
</evidence>
<feature type="transmembrane region" description="Helical" evidence="10">
    <location>
        <begin position="96"/>
        <end position="117"/>
    </location>
</feature>
<comment type="similarity">
    <text evidence="3">Belongs to the PIGU family.</text>
</comment>
<feature type="signal peptide" evidence="11">
    <location>
        <begin position="1"/>
        <end position="17"/>
    </location>
</feature>
<dbReference type="GO" id="GO:0016255">
    <property type="term" value="P:attachment of GPI anchor to protein"/>
    <property type="evidence" value="ECO:0007669"/>
    <property type="project" value="InterPro"/>
</dbReference>
<reference evidence="12" key="1">
    <citation type="submission" date="2020-11" db="EMBL/GenBank/DDBJ databases">
        <title>Chlorella ohadii genome sequencing and assembly.</title>
        <authorList>
            <person name="Murik O."/>
            <person name="Treves H."/>
            <person name="Kedem I."/>
            <person name="Shotland Y."/>
            <person name="Kaplan A."/>
        </authorList>
    </citation>
    <scope>NUCLEOTIDE SEQUENCE</scope>
    <source>
        <strain evidence="12">1</strain>
    </source>
</reference>
<feature type="transmembrane region" description="Helical" evidence="10">
    <location>
        <begin position="222"/>
        <end position="241"/>
    </location>
</feature>